<dbReference type="EMBL" id="JBHUEE010000002">
    <property type="protein sequence ID" value="MFD1717252.1"/>
    <property type="molecule type" value="Genomic_DNA"/>
</dbReference>
<feature type="region of interest" description="Disordered" evidence="5">
    <location>
        <begin position="85"/>
        <end position="153"/>
    </location>
</feature>
<organism evidence="8 9">
    <name type="scientific">Georgenia deserti</name>
    <dbReference type="NCBI Taxonomy" id="2093781"/>
    <lineage>
        <taxon>Bacteria</taxon>
        <taxon>Bacillati</taxon>
        <taxon>Actinomycetota</taxon>
        <taxon>Actinomycetes</taxon>
        <taxon>Micrococcales</taxon>
        <taxon>Bogoriellaceae</taxon>
        <taxon>Georgenia</taxon>
    </lineage>
</organism>
<sequence>MSDVTTRGRHRAAVRPRTPLAQLSFSPRRSVLTLASSGLALTMAASSAAAAPENTTTQAQPQADIAAITDEARASLVTNPVVETPSNVSWELEEATVEATPPPEPEPEPEPVETLDRSTGVSRDTVREDVSSQEAAETSEPAEPAETQSVPASGIGQQIVNIARQYIGTPYVYGGSTPAGFDCSGFTQYVFAQVGISLPRSSSAQYGAGTVVSASEAQPGDLIWAPGHVGIYTGNGNHIAARNPGTPLTEGPIYLSNPVFIRVA</sequence>
<evidence type="ECO:0000313" key="8">
    <source>
        <dbReference type="EMBL" id="MFD1717252.1"/>
    </source>
</evidence>
<evidence type="ECO:0000256" key="6">
    <source>
        <dbReference type="SAM" id="SignalP"/>
    </source>
</evidence>
<evidence type="ECO:0000256" key="3">
    <source>
        <dbReference type="ARBA" id="ARBA00022801"/>
    </source>
</evidence>
<evidence type="ECO:0000256" key="2">
    <source>
        <dbReference type="ARBA" id="ARBA00022670"/>
    </source>
</evidence>
<evidence type="ECO:0000313" key="9">
    <source>
        <dbReference type="Proteomes" id="UP001597277"/>
    </source>
</evidence>
<evidence type="ECO:0000256" key="1">
    <source>
        <dbReference type="ARBA" id="ARBA00007074"/>
    </source>
</evidence>
<dbReference type="Proteomes" id="UP001597277">
    <property type="component" value="Unassembled WGS sequence"/>
</dbReference>
<dbReference type="RefSeq" id="WP_388003114.1">
    <property type="nucleotide sequence ID" value="NZ_JBHUEE010000002.1"/>
</dbReference>
<dbReference type="PANTHER" id="PTHR47053:SF1">
    <property type="entry name" value="MUREIN DD-ENDOPEPTIDASE MEPH-RELATED"/>
    <property type="match status" value="1"/>
</dbReference>
<dbReference type="Gene3D" id="3.90.1720.10">
    <property type="entry name" value="endopeptidase domain like (from Nostoc punctiforme)"/>
    <property type="match status" value="1"/>
</dbReference>
<comment type="caution">
    <text evidence="8">The sequence shown here is derived from an EMBL/GenBank/DDBJ whole genome shotgun (WGS) entry which is preliminary data.</text>
</comment>
<protein>
    <submittedName>
        <fullName evidence="8">C40 family peptidase</fullName>
    </submittedName>
</protein>
<keyword evidence="6" id="KW-0732">Signal</keyword>
<feature type="chain" id="PRO_5047383766" evidence="6">
    <location>
        <begin position="51"/>
        <end position="264"/>
    </location>
</feature>
<dbReference type="PROSITE" id="PS51935">
    <property type="entry name" value="NLPC_P60"/>
    <property type="match status" value="1"/>
</dbReference>
<accession>A0ABW4L4D8</accession>
<feature type="region of interest" description="Disordered" evidence="5">
    <location>
        <begin position="1"/>
        <end position="21"/>
    </location>
</feature>
<dbReference type="PANTHER" id="PTHR47053">
    <property type="entry name" value="MUREIN DD-ENDOPEPTIDASE MEPH-RELATED"/>
    <property type="match status" value="1"/>
</dbReference>
<keyword evidence="3" id="KW-0378">Hydrolase</keyword>
<comment type="similarity">
    <text evidence="1">Belongs to the peptidase C40 family.</text>
</comment>
<evidence type="ECO:0000256" key="5">
    <source>
        <dbReference type="SAM" id="MobiDB-lite"/>
    </source>
</evidence>
<reference evidence="9" key="1">
    <citation type="journal article" date="2019" name="Int. J. Syst. Evol. Microbiol.">
        <title>The Global Catalogue of Microorganisms (GCM) 10K type strain sequencing project: providing services to taxonomists for standard genome sequencing and annotation.</title>
        <authorList>
            <consortium name="The Broad Institute Genomics Platform"/>
            <consortium name="The Broad Institute Genome Sequencing Center for Infectious Disease"/>
            <person name="Wu L."/>
            <person name="Ma J."/>
        </authorList>
    </citation>
    <scope>NUCLEOTIDE SEQUENCE [LARGE SCALE GENOMIC DNA]</scope>
    <source>
        <strain evidence="9">JCM 17130</strain>
    </source>
</reference>
<proteinExistence type="inferred from homology"/>
<gene>
    <name evidence="8" type="ORF">ACFSE6_05375</name>
</gene>
<feature type="signal peptide" evidence="6">
    <location>
        <begin position="1"/>
        <end position="50"/>
    </location>
</feature>
<keyword evidence="9" id="KW-1185">Reference proteome</keyword>
<dbReference type="InterPro" id="IPR000064">
    <property type="entry name" value="NLP_P60_dom"/>
</dbReference>
<dbReference type="InterPro" id="IPR051202">
    <property type="entry name" value="Peptidase_C40"/>
</dbReference>
<evidence type="ECO:0000256" key="4">
    <source>
        <dbReference type="ARBA" id="ARBA00022807"/>
    </source>
</evidence>
<feature type="compositionally biased region" description="Low complexity" evidence="5">
    <location>
        <begin position="132"/>
        <end position="148"/>
    </location>
</feature>
<dbReference type="InterPro" id="IPR038765">
    <property type="entry name" value="Papain-like_cys_pep_sf"/>
</dbReference>
<dbReference type="SUPFAM" id="SSF54001">
    <property type="entry name" value="Cysteine proteinases"/>
    <property type="match status" value="1"/>
</dbReference>
<evidence type="ECO:0000259" key="7">
    <source>
        <dbReference type="PROSITE" id="PS51935"/>
    </source>
</evidence>
<keyword evidence="4" id="KW-0788">Thiol protease</keyword>
<feature type="domain" description="NlpC/P60" evidence="7">
    <location>
        <begin position="153"/>
        <end position="264"/>
    </location>
</feature>
<keyword evidence="2" id="KW-0645">Protease</keyword>
<dbReference type="Pfam" id="PF00877">
    <property type="entry name" value="NLPC_P60"/>
    <property type="match status" value="1"/>
</dbReference>
<name>A0ABW4L4D8_9MICO</name>